<dbReference type="EMBL" id="JAWDJW010006480">
    <property type="protein sequence ID" value="KAK3064562.1"/>
    <property type="molecule type" value="Genomic_DNA"/>
</dbReference>
<proteinExistence type="predicted"/>
<gene>
    <name evidence="1" type="ORF">LTS18_006049</name>
</gene>
<sequence>MEGSSLRLSAAGFNAHRQLEFIEEEEASQQSSNYSSYRTIATSSKSLSVAFAGWSYTILQVDDQLHLLGHHDNQTPPTDQTNSSSQATPVAISLPQPTSFLPEPSAQSLKFFGTPTSPLGAVTPSGHFLLLLHHPNRSVPNLSLTPASTTPQTSPKFSAIALTTSGTLCAAVHNAPASSTTHLLQFLSFDTFEAWYLDPSGDVKPTHFQVPGHCAQLEGMATGFVYLNHGGPGADARGGGGGGGGGGEVFTWGDARHAACLGRAVGAEAPADRPGVVETLLGVGVGKVAVGSWMVAALSEGDEAAYVWGKGRPNAVEPKRIDALPGEGEENVRLVEVGVGEGEDGLGMSVEDVGVGGGHVVVLAEGGRVFVAGENGNGQLGLGEGADDFVEDWSEVKEWKGRHVAKVWCGVDNSFVLATNRNP</sequence>
<protein>
    <submittedName>
        <fullName evidence="1">Uncharacterized protein</fullName>
    </submittedName>
</protein>
<dbReference type="Proteomes" id="UP001186974">
    <property type="component" value="Unassembled WGS sequence"/>
</dbReference>
<reference evidence="1" key="1">
    <citation type="submission" date="2024-09" db="EMBL/GenBank/DDBJ databases">
        <title>Black Yeasts Isolated from many extreme environments.</title>
        <authorList>
            <person name="Coleine C."/>
            <person name="Stajich J.E."/>
            <person name="Selbmann L."/>
        </authorList>
    </citation>
    <scope>NUCLEOTIDE SEQUENCE</scope>
    <source>
        <strain evidence="1">CCFEE 5737</strain>
    </source>
</reference>
<evidence type="ECO:0000313" key="2">
    <source>
        <dbReference type="Proteomes" id="UP001186974"/>
    </source>
</evidence>
<accession>A0ACC3DB04</accession>
<comment type="caution">
    <text evidence="1">The sequence shown here is derived from an EMBL/GenBank/DDBJ whole genome shotgun (WGS) entry which is preliminary data.</text>
</comment>
<evidence type="ECO:0000313" key="1">
    <source>
        <dbReference type="EMBL" id="KAK3064562.1"/>
    </source>
</evidence>
<name>A0ACC3DB04_9PEZI</name>
<keyword evidence="2" id="KW-1185">Reference proteome</keyword>
<organism evidence="1 2">
    <name type="scientific">Coniosporium uncinatum</name>
    <dbReference type="NCBI Taxonomy" id="93489"/>
    <lineage>
        <taxon>Eukaryota</taxon>
        <taxon>Fungi</taxon>
        <taxon>Dikarya</taxon>
        <taxon>Ascomycota</taxon>
        <taxon>Pezizomycotina</taxon>
        <taxon>Dothideomycetes</taxon>
        <taxon>Dothideomycetes incertae sedis</taxon>
        <taxon>Coniosporium</taxon>
    </lineage>
</organism>